<name>A0A1Y1HS71_KLENI</name>
<dbReference type="Proteomes" id="UP000054558">
    <property type="component" value="Unassembled WGS sequence"/>
</dbReference>
<evidence type="ECO:0000313" key="1">
    <source>
        <dbReference type="EMBL" id="GAQ81484.1"/>
    </source>
</evidence>
<protein>
    <submittedName>
        <fullName evidence="1">Uncharacterized protein</fullName>
    </submittedName>
</protein>
<organism evidence="1 2">
    <name type="scientific">Klebsormidium nitens</name>
    <name type="common">Green alga</name>
    <name type="synonym">Ulothrix nitens</name>
    <dbReference type="NCBI Taxonomy" id="105231"/>
    <lineage>
        <taxon>Eukaryota</taxon>
        <taxon>Viridiplantae</taxon>
        <taxon>Streptophyta</taxon>
        <taxon>Klebsormidiophyceae</taxon>
        <taxon>Klebsormidiales</taxon>
        <taxon>Klebsormidiaceae</taxon>
        <taxon>Klebsormidium</taxon>
    </lineage>
</organism>
<sequence>MGVLPVVNFVFMRYGREVERRRIAVAPSTTLGSLKIHHKIINAGRKDGEDGVSGLHGWQVLYAPQGFNQDGRFQKAGEANAYWVLHRESFDALESEVQGLLFDSRPSRSSFLLCGPIGKSHWVLAFVNSLIRRAHDRLVENEQLKRGSEPAGKTGREVRFRVVPVLDCRELQHNFTLALVRGLSIAFGDDQQALDEICQLETAKQFRSFVACQPARVLFVLDQYECVLEPGNDTLKG</sequence>
<dbReference type="EMBL" id="DF237030">
    <property type="protein sequence ID" value="GAQ81484.1"/>
    <property type="molecule type" value="Genomic_DNA"/>
</dbReference>
<accession>A0A1Y1HS71</accession>
<reference evidence="1 2" key="1">
    <citation type="journal article" date="2014" name="Nat. Commun.">
        <title>Klebsormidium flaccidum genome reveals primary factors for plant terrestrial adaptation.</title>
        <authorList>
            <person name="Hori K."/>
            <person name="Maruyama F."/>
            <person name="Fujisawa T."/>
            <person name="Togashi T."/>
            <person name="Yamamoto N."/>
            <person name="Seo M."/>
            <person name="Sato S."/>
            <person name="Yamada T."/>
            <person name="Mori H."/>
            <person name="Tajima N."/>
            <person name="Moriyama T."/>
            <person name="Ikeuchi M."/>
            <person name="Watanabe M."/>
            <person name="Wada H."/>
            <person name="Kobayashi K."/>
            <person name="Saito M."/>
            <person name="Masuda T."/>
            <person name="Sasaki-Sekimoto Y."/>
            <person name="Mashiguchi K."/>
            <person name="Awai K."/>
            <person name="Shimojima M."/>
            <person name="Masuda S."/>
            <person name="Iwai M."/>
            <person name="Nobusawa T."/>
            <person name="Narise T."/>
            <person name="Kondo S."/>
            <person name="Saito H."/>
            <person name="Sato R."/>
            <person name="Murakawa M."/>
            <person name="Ihara Y."/>
            <person name="Oshima-Yamada Y."/>
            <person name="Ohtaka K."/>
            <person name="Satoh M."/>
            <person name="Sonobe K."/>
            <person name="Ishii M."/>
            <person name="Ohtani R."/>
            <person name="Kanamori-Sato M."/>
            <person name="Honoki R."/>
            <person name="Miyazaki D."/>
            <person name="Mochizuki H."/>
            <person name="Umetsu J."/>
            <person name="Higashi K."/>
            <person name="Shibata D."/>
            <person name="Kamiya Y."/>
            <person name="Sato N."/>
            <person name="Nakamura Y."/>
            <person name="Tabata S."/>
            <person name="Ida S."/>
            <person name="Kurokawa K."/>
            <person name="Ohta H."/>
        </authorList>
    </citation>
    <scope>NUCLEOTIDE SEQUENCE [LARGE SCALE GENOMIC DNA]</scope>
    <source>
        <strain evidence="1 2">NIES-2285</strain>
    </source>
</reference>
<keyword evidence="2" id="KW-1185">Reference proteome</keyword>
<evidence type="ECO:0000313" key="2">
    <source>
        <dbReference type="Proteomes" id="UP000054558"/>
    </source>
</evidence>
<gene>
    <name evidence="1" type="ORF">KFL_000810250</name>
</gene>
<proteinExistence type="predicted"/>
<dbReference type="AlphaFoldDB" id="A0A1Y1HS71"/>